<dbReference type="SUPFAM" id="SSF48452">
    <property type="entry name" value="TPR-like"/>
    <property type="match status" value="1"/>
</dbReference>
<dbReference type="OrthoDB" id="5406098at2"/>
<evidence type="ECO:0000313" key="3">
    <source>
        <dbReference type="Proteomes" id="UP000243063"/>
    </source>
</evidence>
<organism evidence="2 3">
    <name type="scientific">Geopseudomonas guangdongensis</name>
    <dbReference type="NCBI Taxonomy" id="1245526"/>
    <lineage>
        <taxon>Bacteria</taxon>
        <taxon>Pseudomonadati</taxon>
        <taxon>Pseudomonadota</taxon>
        <taxon>Gammaproteobacteria</taxon>
        <taxon>Pseudomonadales</taxon>
        <taxon>Pseudomonadaceae</taxon>
        <taxon>Geopseudomonas</taxon>
    </lineage>
</organism>
<feature type="transmembrane region" description="Helical" evidence="1">
    <location>
        <begin position="44"/>
        <end position="65"/>
    </location>
</feature>
<dbReference type="Pfam" id="PF14559">
    <property type="entry name" value="TPR_19"/>
    <property type="match status" value="2"/>
</dbReference>
<dbReference type="AlphaFoldDB" id="A0A1H2EJ49"/>
<keyword evidence="1" id="KW-0472">Membrane</keyword>
<evidence type="ECO:0000256" key="1">
    <source>
        <dbReference type="SAM" id="Phobius"/>
    </source>
</evidence>
<proteinExistence type="predicted"/>
<evidence type="ECO:0000313" key="2">
    <source>
        <dbReference type="EMBL" id="SDT94778.1"/>
    </source>
</evidence>
<gene>
    <name evidence="2" type="ORF">SAMN05216580_0617</name>
</gene>
<dbReference type="Proteomes" id="UP000243063">
    <property type="component" value="Chromosome I"/>
</dbReference>
<keyword evidence="1" id="KW-1133">Transmembrane helix</keyword>
<protein>
    <submittedName>
        <fullName evidence="2">MSHA biogenesis protein MshN</fullName>
    </submittedName>
</protein>
<dbReference type="EMBL" id="LT629780">
    <property type="protein sequence ID" value="SDT94778.1"/>
    <property type="molecule type" value="Genomic_DNA"/>
</dbReference>
<sequence>MSLVNDLLRDLDARQAPAEERAALAGLQAVEESSARSLRRRRRALLGGLLLLLLAAGAAGLWRFGMPLQAGDPAPAPAAAPVPAPVVPAAPAPSTAPPAPEFAAPVDPPLRLLAVLPQHARQGFTLQLLLDGAPSYRRSEQSGVVALHLPHLRLPASGAREGRFERDGRSLAWSLEAQEEGVELLLVGLGDQLQVHDRLEPAGERWQLWVEVPFETPQALPVELDDLPVAGEPLPGAAPPHDPSLAAAPAVRQLPPAPPVVAVQAAGIARQPQVSIASHRPDPLARARRALAEGDAAGALALLEPLQRQQPHNLDLLRTLARAWLAAGQSARLLEELPPRLADFPADHELPLLLARAQLQGGDSPAAVATLRRNPPPLARDPAWHALLAAAYQQTGQWPESAATYRQLLALGTPRPAWQLGLAIALERLGERAEAARHYRQAAQGAGLDDNSRQFARERALALGDAP</sequence>
<name>A0A1H2EJ49_9GAMM</name>
<dbReference type="InterPro" id="IPR011990">
    <property type="entry name" value="TPR-like_helical_dom_sf"/>
</dbReference>
<dbReference type="Gene3D" id="1.25.40.10">
    <property type="entry name" value="Tetratricopeptide repeat domain"/>
    <property type="match status" value="2"/>
</dbReference>
<dbReference type="RefSeq" id="WP_090212037.1">
    <property type="nucleotide sequence ID" value="NZ_LT629780.1"/>
</dbReference>
<keyword evidence="3" id="KW-1185">Reference proteome</keyword>
<reference evidence="3" key="1">
    <citation type="submission" date="2016-10" db="EMBL/GenBank/DDBJ databases">
        <authorList>
            <person name="Varghese N."/>
            <person name="Submissions S."/>
        </authorList>
    </citation>
    <scope>NUCLEOTIDE SEQUENCE [LARGE SCALE GENOMIC DNA]</scope>
    <source>
        <strain evidence="3">CCTCC 2012022</strain>
    </source>
</reference>
<accession>A0A1H2EJ49</accession>
<dbReference type="STRING" id="1245526.SAMN05216580_0617"/>
<keyword evidence="1" id="KW-0812">Transmembrane</keyword>